<protein>
    <submittedName>
        <fullName evidence="6">Calx-beta domain protein</fullName>
    </submittedName>
</protein>
<sequence length="768" mass="79341">MVLSAMSVVESHHHESGYHEDALGNAYHALPLPAGEVEAATGGSGESLGAAAPLEDTFRLHSNPGASHTIFLDFDGYTTSGTSWNSFTGGTDIVTPAFSFSGDASFDDTELSRIHAIWQRVAEDFVPFDVDVTTEEPSIDRLIHSGSGDTAWGVRVVVGGNGSWYGNAGGVAYLGSFNWNSDTPVFAFEDALGNGNEKYTAEAITHEAGHALGLNHDGRTSPSEGYYQGHGSGATGWAPIMGVGYYKELTQWSRGEYAYANNTQDDLAIITGNNGFGYRADDHGDTRATASVLSSDQGAVIQAGIVERNDDDDLFTFLTDAGTVSFDVTPFERGPNLDIYAALLDATGALIVASNPVGSLSATLSATLAAGQYYVQVTGAGQGDALTTGYTDYGSLGAYTISGSIVQTNAGYVSISATGADQSEGDSGPKSFTFEVTRSGDTSSAADVAWSVSGSGSSATDAADFIGGVLPGGIVAFAAGETLKTVTVDVAGDTDFEADEMFMVTLSDATAGTLIATSTAEGTIRNDDSAPATPGITVTPTSGLTTSETGGTAVFSVVLDSAPTADVTISLSSSDSSEGIVDQTTLTFTPDNWDSPQIVTVTGVDDTVRDRNVSYVIQTGTAQSSDATYDGLDADDVQVTNQDNEKGKGGSGGGDDGGGGKGNGKGKRKTPAAAAKVEAVVHFDFLKSTDESHQQTDSSEQQLIPHLVGHLKPSVIHVAHFDESSLARTSDDSTESEANAKSNPTETSLSKNALDGLWSVIGRDLSSR</sequence>
<keyword evidence="7" id="KW-1185">Reference proteome</keyword>
<dbReference type="PANTHER" id="PTHR46682">
    <property type="entry name" value="ADHESION G-PROTEIN COUPLED RECEPTOR V1"/>
    <property type="match status" value="1"/>
</dbReference>
<keyword evidence="2" id="KW-0677">Repeat</keyword>
<organism evidence="6 7">
    <name type="scientific">Stieleria maiorica</name>
    <dbReference type="NCBI Taxonomy" id="2795974"/>
    <lineage>
        <taxon>Bacteria</taxon>
        <taxon>Pseudomonadati</taxon>
        <taxon>Planctomycetota</taxon>
        <taxon>Planctomycetia</taxon>
        <taxon>Pirellulales</taxon>
        <taxon>Pirellulaceae</taxon>
        <taxon>Stieleria</taxon>
    </lineage>
</organism>
<feature type="region of interest" description="Disordered" evidence="4">
    <location>
        <begin position="726"/>
        <end position="752"/>
    </location>
</feature>
<evidence type="ECO:0000256" key="2">
    <source>
        <dbReference type="ARBA" id="ARBA00022737"/>
    </source>
</evidence>
<feature type="region of interest" description="Disordered" evidence="4">
    <location>
        <begin position="640"/>
        <end position="673"/>
    </location>
</feature>
<dbReference type="SUPFAM" id="SSF55486">
    <property type="entry name" value="Metalloproteases ('zincins'), catalytic domain"/>
    <property type="match status" value="1"/>
</dbReference>
<dbReference type="Gene3D" id="2.60.120.380">
    <property type="match status" value="1"/>
</dbReference>
<reference evidence="6 7" key="1">
    <citation type="submission" date="2019-02" db="EMBL/GenBank/DDBJ databases">
        <title>Planctomycetal bacteria perform biofilm scaping via a novel small molecule.</title>
        <authorList>
            <person name="Jeske O."/>
            <person name="Boedeker C."/>
            <person name="Wiegand S."/>
            <person name="Breitling P."/>
            <person name="Kallscheuer N."/>
            <person name="Jogler M."/>
            <person name="Rohde M."/>
            <person name="Petersen J."/>
            <person name="Medema M.H."/>
            <person name="Surup F."/>
            <person name="Jogler C."/>
        </authorList>
    </citation>
    <scope>NUCLEOTIDE SEQUENCE [LARGE SCALE GENOMIC DNA]</scope>
    <source>
        <strain evidence="6 7">Mal15</strain>
    </source>
</reference>
<dbReference type="InterPro" id="IPR026919">
    <property type="entry name" value="ADGRV1"/>
</dbReference>
<dbReference type="PANTHER" id="PTHR46682:SF1">
    <property type="entry name" value="ADHESION G-PROTEIN COUPLED RECEPTOR V1"/>
    <property type="match status" value="1"/>
</dbReference>
<evidence type="ECO:0000256" key="3">
    <source>
        <dbReference type="ARBA" id="ARBA00022837"/>
    </source>
</evidence>
<feature type="compositionally biased region" description="Polar residues" evidence="4">
    <location>
        <begin position="736"/>
        <end position="751"/>
    </location>
</feature>
<dbReference type="SMART" id="SM00237">
    <property type="entry name" value="Calx_beta"/>
    <property type="match status" value="1"/>
</dbReference>
<proteinExistence type="predicted"/>
<keyword evidence="3" id="KW-0106">Calcium</keyword>
<evidence type="ECO:0000256" key="4">
    <source>
        <dbReference type="SAM" id="MobiDB-lite"/>
    </source>
</evidence>
<dbReference type="Proteomes" id="UP000321353">
    <property type="component" value="Chromosome"/>
</dbReference>
<evidence type="ECO:0000313" key="6">
    <source>
        <dbReference type="EMBL" id="QEF98823.1"/>
    </source>
</evidence>
<dbReference type="Pfam" id="PF03160">
    <property type="entry name" value="Calx-beta"/>
    <property type="match status" value="2"/>
</dbReference>
<dbReference type="GO" id="GO:0008237">
    <property type="term" value="F:metallopeptidase activity"/>
    <property type="evidence" value="ECO:0007669"/>
    <property type="project" value="InterPro"/>
</dbReference>
<evidence type="ECO:0000259" key="5">
    <source>
        <dbReference type="SMART" id="SM00237"/>
    </source>
</evidence>
<dbReference type="InterPro" id="IPR038081">
    <property type="entry name" value="CalX-like_sf"/>
</dbReference>
<dbReference type="GO" id="GO:0004930">
    <property type="term" value="F:G protein-coupled receptor activity"/>
    <property type="evidence" value="ECO:0007669"/>
    <property type="project" value="InterPro"/>
</dbReference>
<name>A0A5B9MDG2_9BACT</name>
<dbReference type="EMBL" id="CP036264">
    <property type="protein sequence ID" value="QEF98823.1"/>
    <property type="molecule type" value="Genomic_DNA"/>
</dbReference>
<dbReference type="GO" id="GO:0016020">
    <property type="term" value="C:membrane"/>
    <property type="evidence" value="ECO:0007669"/>
    <property type="project" value="InterPro"/>
</dbReference>
<evidence type="ECO:0000313" key="7">
    <source>
        <dbReference type="Proteomes" id="UP000321353"/>
    </source>
</evidence>
<dbReference type="RefSeq" id="WP_147868310.1">
    <property type="nucleotide sequence ID" value="NZ_CP036264.1"/>
</dbReference>
<dbReference type="InterPro" id="IPR003644">
    <property type="entry name" value="Calx_beta"/>
</dbReference>
<gene>
    <name evidence="6" type="ORF">Mal15_28800</name>
</gene>
<feature type="domain" description="Calx-beta" evidence="5">
    <location>
        <begin position="401"/>
        <end position="507"/>
    </location>
</feature>
<evidence type="ECO:0000256" key="1">
    <source>
        <dbReference type="ARBA" id="ARBA00022729"/>
    </source>
</evidence>
<dbReference type="AlphaFoldDB" id="A0A5B9MDG2"/>
<dbReference type="SUPFAM" id="SSF141072">
    <property type="entry name" value="CalX-like"/>
    <property type="match status" value="1"/>
</dbReference>
<dbReference type="InterPro" id="IPR024079">
    <property type="entry name" value="MetalloPept_cat_dom_sf"/>
</dbReference>
<feature type="compositionally biased region" description="Gly residues" evidence="4">
    <location>
        <begin position="649"/>
        <end position="663"/>
    </location>
</feature>
<dbReference type="KEGG" id="smam:Mal15_28800"/>
<accession>A0A5B9MDG2</accession>
<dbReference type="Gene3D" id="3.40.390.10">
    <property type="entry name" value="Collagenase (Catalytic Domain)"/>
    <property type="match status" value="1"/>
</dbReference>
<keyword evidence="1" id="KW-0732">Signal</keyword>
<dbReference type="Gene3D" id="2.60.40.2030">
    <property type="match status" value="1"/>
</dbReference>